<comment type="subcellular location">
    <subcellularLocation>
        <location evidence="1">Membrane</location>
        <topology evidence="1">Multi-pass membrane protein</topology>
    </subcellularLocation>
</comment>
<feature type="transmembrane region" description="Helical" evidence="5">
    <location>
        <begin position="6"/>
        <end position="22"/>
    </location>
</feature>
<feature type="transmembrane region" description="Helical" evidence="5">
    <location>
        <begin position="52"/>
        <end position="70"/>
    </location>
</feature>
<evidence type="ECO:0000259" key="6">
    <source>
        <dbReference type="Pfam" id="PF01957"/>
    </source>
</evidence>
<dbReference type="SUPFAM" id="SSF141322">
    <property type="entry name" value="NfeD domain-like"/>
    <property type="match status" value="1"/>
</dbReference>
<keyword evidence="8" id="KW-1185">Reference proteome</keyword>
<evidence type="ECO:0000313" key="8">
    <source>
        <dbReference type="Proteomes" id="UP000581688"/>
    </source>
</evidence>
<feature type="domain" description="NfeD-like C-terminal" evidence="6">
    <location>
        <begin position="152"/>
        <end position="206"/>
    </location>
</feature>
<keyword evidence="4 5" id="KW-0472">Membrane</keyword>
<dbReference type="InterPro" id="IPR012340">
    <property type="entry name" value="NA-bd_OB-fold"/>
</dbReference>
<name>A0A841Q798_9BACI</name>
<evidence type="ECO:0000256" key="2">
    <source>
        <dbReference type="ARBA" id="ARBA00022692"/>
    </source>
</evidence>
<dbReference type="GO" id="GO:0005886">
    <property type="term" value="C:plasma membrane"/>
    <property type="evidence" value="ECO:0007669"/>
    <property type="project" value="TreeGrafter"/>
</dbReference>
<dbReference type="EMBL" id="JACHGH010000008">
    <property type="protein sequence ID" value="MBB6454290.1"/>
    <property type="molecule type" value="Genomic_DNA"/>
</dbReference>
<proteinExistence type="predicted"/>
<dbReference type="PANTHER" id="PTHR33507">
    <property type="entry name" value="INNER MEMBRANE PROTEIN YBBJ"/>
    <property type="match status" value="1"/>
</dbReference>
<dbReference type="AlphaFoldDB" id="A0A841Q798"/>
<protein>
    <submittedName>
        <fullName evidence="7">Membrane-bound ClpP family serine protease</fullName>
    </submittedName>
</protein>
<dbReference type="Proteomes" id="UP000581688">
    <property type="component" value="Unassembled WGS sequence"/>
</dbReference>
<sequence length="210" mass="23377">MEFLSSSIAAFLLTFLGMMLLIGEMLVKLRGFSGLLGFGFILLYFGTHLTTFNLVIMSSLYLVALLLIIIDGKVLNDGTLSFIGLTMMLVIIGLTTPSWITGIYGVIGVILGTLCSFLFLKVFPKRNMWDRITLFDRLSTEAGYNSINNKYEQLKNKQGVALTDLRPVGTIRIDNEEFSAVSNGKWIPRNKKIVVNHVDGTKILVDEVEN</sequence>
<evidence type="ECO:0000256" key="4">
    <source>
        <dbReference type="ARBA" id="ARBA00023136"/>
    </source>
</evidence>
<dbReference type="PANTHER" id="PTHR33507:SF3">
    <property type="entry name" value="INNER MEMBRANE PROTEIN YBBJ"/>
    <property type="match status" value="1"/>
</dbReference>
<dbReference type="RefSeq" id="WP_174494647.1">
    <property type="nucleotide sequence ID" value="NZ_CADDWK010000001.1"/>
</dbReference>
<feature type="transmembrane region" description="Helical" evidence="5">
    <location>
        <begin position="106"/>
        <end position="123"/>
    </location>
</feature>
<reference evidence="7 8" key="1">
    <citation type="submission" date="2020-08" db="EMBL/GenBank/DDBJ databases">
        <title>Genomic Encyclopedia of Type Strains, Phase IV (KMG-IV): sequencing the most valuable type-strain genomes for metagenomic binning, comparative biology and taxonomic classification.</title>
        <authorList>
            <person name="Goeker M."/>
        </authorList>
    </citation>
    <scope>NUCLEOTIDE SEQUENCE [LARGE SCALE GENOMIC DNA]</scope>
    <source>
        <strain evidence="7 8">DSM 19612</strain>
    </source>
</reference>
<organism evidence="7 8">
    <name type="scientific">Salirhabdus euzebyi</name>
    <dbReference type="NCBI Taxonomy" id="394506"/>
    <lineage>
        <taxon>Bacteria</taxon>
        <taxon>Bacillati</taxon>
        <taxon>Bacillota</taxon>
        <taxon>Bacilli</taxon>
        <taxon>Bacillales</taxon>
        <taxon>Bacillaceae</taxon>
        <taxon>Salirhabdus</taxon>
    </lineage>
</organism>
<dbReference type="Gene3D" id="2.40.50.140">
    <property type="entry name" value="Nucleic acid-binding proteins"/>
    <property type="match status" value="1"/>
</dbReference>
<evidence type="ECO:0000313" key="7">
    <source>
        <dbReference type="EMBL" id="MBB6454290.1"/>
    </source>
</evidence>
<comment type="caution">
    <text evidence="7">The sequence shown here is derived from an EMBL/GenBank/DDBJ whole genome shotgun (WGS) entry which is preliminary data.</text>
</comment>
<accession>A0A841Q798</accession>
<evidence type="ECO:0000256" key="1">
    <source>
        <dbReference type="ARBA" id="ARBA00004141"/>
    </source>
</evidence>
<evidence type="ECO:0000256" key="5">
    <source>
        <dbReference type="SAM" id="Phobius"/>
    </source>
</evidence>
<keyword evidence="7" id="KW-0378">Hydrolase</keyword>
<gene>
    <name evidence="7" type="ORF">HNQ94_002765</name>
</gene>
<dbReference type="GO" id="GO:0006508">
    <property type="term" value="P:proteolysis"/>
    <property type="evidence" value="ECO:0007669"/>
    <property type="project" value="UniProtKB-KW"/>
</dbReference>
<dbReference type="InterPro" id="IPR002810">
    <property type="entry name" value="NfeD-like_C"/>
</dbReference>
<dbReference type="Pfam" id="PF01957">
    <property type="entry name" value="NfeD"/>
    <property type="match status" value="1"/>
</dbReference>
<keyword evidence="3 5" id="KW-1133">Transmembrane helix</keyword>
<dbReference type="GO" id="GO:0008233">
    <property type="term" value="F:peptidase activity"/>
    <property type="evidence" value="ECO:0007669"/>
    <property type="project" value="UniProtKB-KW"/>
</dbReference>
<dbReference type="InterPro" id="IPR052165">
    <property type="entry name" value="Membrane_assoc_protease"/>
</dbReference>
<keyword evidence="2 5" id="KW-0812">Transmembrane</keyword>
<keyword evidence="7" id="KW-0645">Protease</keyword>
<feature type="transmembrane region" description="Helical" evidence="5">
    <location>
        <begin position="82"/>
        <end position="100"/>
    </location>
</feature>
<evidence type="ECO:0000256" key="3">
    <source>
        <dbReference type="ARBA" id="ARBA00022989"/>
    </source>
</evidence>